<dbReference type="Proteomes" id="UP000076738">
    <property type="component" value="Unassembled WGS sequence"/>
</dbReference>
<name>A0A167LYJ1_CALVF</name>
<proteinExistence type="predicted"/>
<evidence type="ECO:0000313" key="1">
    <source>
        <dbReference type="EMBL" id="KZO96164.1"/>
    </source>
</evidence>
<organism evidence="1 2">
    <name type="scientific">Calocera viscosa (strain TUFC12733)</name>
    <dbReference type="NCBI Taxonomy" id="1330018"/>
    <lineage>
        <taxon>Eukaryota</taxon>
        <taxon>Fungi</taxon>
        <taxon>Dikarya</taxon>
        <taxon>Basidiomycota</taxon>
        <taxon>Agaricomycotina</taxon>
        <taxon>Dacrymycetes</taxon>
        <taxon>Dacrymycetales</taxon>
        <taxon>Dacrymycetaceae</taxon>
        <taxon>Calocera</taxon>
    </lineage>
</organism>
<evidence type="ECO:0000313" key="2">
    <source>
        <dbReference type="Proteomes" id="UP000076738"/>
    </source>
</evidence>
<accession>A0A167LYJ1</accession>
<dbReference type="EMBL" id="KV417285">
    <property type="protein sequence ID" value="KZO96164.1"/>
    <property type="molecule type" value="Genomic_DNA"/>
</dbReference>
<protein>
    <submittedName>
        <fullName evidence="1">Uncharacterized protein</fullName>
    </submittedName>
</protein>
<gene>
    <name evidence="1" type="ORF">CALVIDRAFT_136451</name>
</gene>
<dbReference type="AlphaFoldDB" id="A0A167LYJ1"/>
<reference evidence="1 2" key="1">
    <citation type="journal article" date="2016" name="Mol. Biol. Evol.">
        <title>Comparative Genomics of Early-Diverging Mushroom-Forming Fungi Provides Insights into the Origins of Lignocellulose Decay Capabilities.</title>
        <authorList>
            <person name="Nagy L.G."/>
            <person name="Riley R."/>
            <person name="Tritt A."/>
            <person name="Adam C."/>
            <person name="Daum C."/>
            <person name="Floudas D."/>
            <person name="Sun H."/>
            <person name="Yadav J.S."/>
            <person name="Pangilinan J."/>
            <person name="Larsson K.H."/>
            <person name="Matsuura K."/>
            <person name="Barry K."/>
            <person name="Labutti K."/>
            <person name="Kuo R."/>
            <person name="Ohm R.A."/>
            <person name="Bhattacharya S.S."/>
            <person name="Shirouzu T."/>
            <person name="Yoshinaga Y."/>
            <person name="Martin F.M."/>
            <person name="Grigoriev I.V."/>
            <person name="Hibbett D.S."/>
        </authorList>
    </citation>
    <scope>NUCLEOTIDE SEQUENCE [LARGE SCALE GENOMIC DNA]</scope>
    <source>
        <strain evidence="1 2">TUFC12733</strain>
    </source>
</reference>
<sequence length="202" mass="21844">MPSLTALTLTCVTKEPLSNFLQFISRASFPALIVLVLDLPFLGPAPQGTTPCATLQPLFKHIGPRLLSLGLRAPYARKEARLLIPLLKKVQKINLLMGTIPPNLGKLLPASVAELHIGVDLQFGSQPQALVECLDNVLATRNKKNSLAIIRLASSTPEPFKWCSLGTINPVLAGTLMLRSVWLLAKGIQLQDDSGKWIGQLG</sequence>
<keyword evidence="2" id="KW-1185">Reference proteome</keyword>
<dbReference type="OrthoDB" id="10597998at2759"/>